<keyword evidence="2" id="KW-0489">Methyltransferase</keyword>
<dbReference type="InterPro" id="IPR029063">
    <property type="entry name" value="SAM-dependent_MTases_sf"/>
</dbReference>
<protein>
    <submittedName>
        <fullName evidence="2">Class I SAM-dependent methyltransferase</fullName>
    </submittedName>
</protein>
<dbReference type="Proteomes" id="UP001519887">
    <property type="component" value="Unassembled WGS sequence"/>
</dbReference>
<dbReference type="EMBL" id="JAHZIK010000692">
    <property type="protein sequence ID" value="MBW7456887.1"/>
    <property type="molecule type" value="Genomic_DNA"/>
</dbReference>
<dbReference type="InterPro" id="IPR041698">
    <property type="entry name" value="Methyltransf_25"/>
</dbReference>
<proteinExistence type="predicted"/>
<dbReference type="PANTHER" id="PTHR43591">
    <property type="entry name" value="METHYLTRANSFERASE"/>
    <property type="match status" value="1"/>
</dbReference>
<dbReference type="CDD" id="cd02440">
    <property type="entry name" value="AdoMet_MTases"/>
    <property type="match status" value="1"/>
</dbReference>
<dbReference type="GO" id="GO:0008168">
    <property type="term" value="F:methyltransferase activity"/>
    <property type="evidence" value="ECO:0007669"/>
    <property type="project" value="UniProtKB-KW"/>
</dbReference>
<dbReference type="PANTHER" id="PTHR43591:SF24">
    <property type="entry name" value="2-METHOXY-6-POLYPRENYL-1,4-BENZOQUINOL METHYLASE, MITOCHONDRIAL"/>
    <property type="match status" value="1"/>
</dbReference>
<comment type="caution">
    <text evidence="2">The sequence shown here is derived from an EMBL/GenBank/DDBJ whole genome shotgun (WGS) entry which is preliminary data.</text>
</comment>
<reference evidence="2 3" key="1">
    <citation type="submission" date="2021-07" db="EMBL/GenBank/DDBJ databases">
        <title>Paenibacillus radiodurans sp. nov., isolated from the southeastern edge of Tengger Desert.</title>
        <authorList>
            <person name="Zhang G."/>
        </authorList>
    </citation>
    <scope>NUCLEOTIDE SEQUENCE [LARGE SCALE GENOMIC DNA]</scope>
    <source>
        <strain evidence="2 3">CCM 7311</strain>
    </source>
</reference>
<keyword evidence="3" id="KW-1185">Reference proteome</keyword>
<keyword evidence="2" id="KW-0808">Transferase</keyword>
<evidence type="ECO:0000259" key="1">
    <source>
        <dbReference type="Pfam" id="PF13649"/>
    </source>
</evidence>
<dbReference type="GO" id="GO:0032259">
    <property type="term" value="P:methylation"/>
    <property type="evidence" value="ECO:0007669"/>
    <property type="project" value="UniProtKB-KW"/>
</dbReference>
<evidence type="ECO:0000313" key="3">
    <source>
        <dbReference type="Proteomes" id="UP001519887"/>
    </source>
</evidence>
<dbReference type="Gene3D" id="3.40.50.150">
    <property type="entry name" value="Vaccinia Virus protein VP39"/>
    <property type="match status" value="1"/>
</dbReference>
<organism evidence="2 3">
    <name type="scientific">Paenibacillus sepulcri</name>
    <dbReference type="NCBI Taxonomy" id="359917"/>
    <lineage>
        <taxon>Bacteria</taxon>
        <taxon>Bacillati</taxon>
        <taxon>Bacillota</taxon>
        <taxon>Bacilli</taxon>
        <taxon>Bacillales</taxon>
        <taxon>Paenibacillaceae</taxon>
        <taxon>Paenibacillus</taxon>
    </lineage>
</organism>
<sequence length="262" mass="29504">MYPKLVNPRSHKDWLTPHSHAWYAQLARLTGEYAFPWNSTVTEPNGESKFRDEVSLMVQNKKVLDIGCGHGDFTIQWSPVVKQIVGLDITRDFIETGRSRNLANVSFVTANTKHKLPFETEAFDCAYNRKGPTSVYADLKRILKKGGHILGLHPGDRMSPELPRLFPNLFEPLPDGTPVWDKIKNKLEEGGITQAEIETVTAVQYLQEPMDIIKMCCFGQLPSLQEMVINESMSGVERIFSGHAVERGLPTTVDHFIVRAAV</sequence>
<gene>
    <name evidence="2" type="ORF">K0U00_22895</name>
</gene>
<dbReference type="RefSeq" id="WP_210046517.1">
    <property type="nucleotide sequence ID" value="NZ_JBHLVU010000030.1"/>
</dbReference>
<name>A0ABS7C7K6_9BACL</name>
<dbReference type="SUPFAM" id="SSF53335">
    <property type="entry name" value="S-adenosyl-L-methionine-dependent methyltransferases"/>
    <property type="match status" value="1"/>
</dbReference>
<evidence type="ECO:0000313" key="2">
    <source>
        <dbReference type="EMBL" id="MBW7456887.1"/>
    </source>
</evidence>
<accession>A0ABS7C7K6</accession>
<feature type="domain" description="Methyltransferase" evidence="1">
    <location>
        <begin position="63"/>
        <end position="147"/>
    </location>
</feature>
<dbReference type="Pfam" id="PF13649">
    <property type="entry name" value="Methyltransf_25"/>
    <property type="match status" value="1"/>
</dbReference>